<protein>
    <submittedName>
        <fullName evidence="2">Uncharacterized protein</fullName>
    </submittedName>
</protein>
<dbReference type="OrthoDB" id="2754287at2759"/>
<reference evidence="2" key="2">
    <citation type="submission" date="2021-10" db="EMBL/GenBank/DDBJ databases">
        <title>Phylogenomics reveals ancestral predisposition of the termite-cultivated fungus Termitomyces towards a domesticated lifestyle.</title>
        <authorList>
            <person name="Auxier B."/>
            <person name="Grum-Grzhimaylo A."/>
            <person name="Cardenas M.E."/>
            <person name="Lodge J.D."/>
            <person name="Laessoe T."/>
            <person name="Pedersen O."/>
            <person name="Smith M.E."/>
            <person name="Kuyper T.W."/>
            <person name="Franco-Molano E.A."/>
            <person name="Baroni T.J."/>
            <person name="Aanen D.K."/>
        </authorList>
    </citation>
    <scope>NUCLEOTIDE SEQUENCE</scope>
    <source>
        <strain evidence="2">AP01</strain>
        <tissue evidence="2">Mycelium</tissue>
    </source>
</reference>
<feature type="compositionally biased region" description="Polar residues" evidence="1">
    <location>
        <begin position="155"/>
        <end position="172"/>
    </location>
</feature>
<gene>
    <name evidence="2" type="ORF">DXG03_008269</name>
</gene>
<dbReference type="AlphaFoldDB" id="A0A9P7GC63"/>
<name>A0A9P7GC63_9AGAR</name>
<keyword evidence="3" id="KW-1185">Reference proteome</keyword>
<reference evidence="2" key="1">
    <citation type="submission" date="2020-07" db="EMBL/GenBank/DDBJ databases">
        <authorList>
            <person name="Nieuwenhuis M."/>
            <person name="Van De Peppel L.J.J."/>
        </authorList>
    </citation>
    <scope>NUCLEOTIDE SEQUENCE</scope>
    <source>
        <strain evidence="2">AP01</strain>
        <tissue evidence="2">Mycelium</tissue>
    </source>
</reference>
<sequence>MEGSKLGTRDRDLMSSSSLALIVKSIAELGGPIIEASDIEWAIEIPAGQSLIKWLADLHVAPESDDVSTRTLEQDLGAALRAIALESDEIKIHASQRIAKTIASLEAAIEREDSAIARFQERLSELSVLADIALSSGTQSAISLLDTLAHPTEDTPLQNPEDQSTHPSLASPTRSLTRLADLRAALTEQHTTRVSQLAPSAPKDLLDDAASLSRRFNALLRPGSDEKLKEAAYAVELRRIYESLGQDGASLDLILKEDADPHIDTDKVGGDEGDSDHLNVNVKELLEQAWMLDQAAALEAECAAHDAAIQAHKDTLLPELEALHTSLSERERAIRAAEAWVGAFGIQVEGISSDVADPDLGRSPAQTTDTDESNDAELEQEVKRLLSEHHHKHSGGDDAPLLLLERADMVAELCRIREALKENEKGDGWRDVVLLRENLGSLDASHHSLLDVMYGRNEVQTNATPPFGRSQDVKRLEQRAREAVTLLEAGVGKGEELEKILDGKRTQRKLGEFVHRWTEEKR</sequence>
<feature type="region of interest" description="Disordered" evidence="1">
    <location>
        <begin position="355"/>
        <end position="377"/>
    </location>
</feature>
<dbReference type="EMBL" id="JABCKV010000067">
    <property type="protein sequence ID" value="KAG5644527.1"/>
    <property type="molecule type" value="Genomic_DNA"/>
</dbReference>
<accession>A0A9P7GC63</accession>
<proteinExistence type="predicted"/>
<dbReference type="Proteomes" id="UP000775547">
    <property type="component" value="Unassembled WGS sequence"/>
</dbReference>
<organism evidence="2 3">
    <name type="scientific">Asterophora parasitica</name>
    <dbReference type="NCBI Taxonomy" id="117018"/>
    <lineage>
        <taxon>Eukaryota</taxon>
        <taxon>Fungi</taxon>
        <taxon>Dikarya</taxon>
        <taxon>Basidiomycota</taxon>
        <taxon>Agaricomycotina</taxon>
        <taxon>Agaricomycetes</taxon>
        <taxon>Agaricomycetidae</taxon>
        <taxon>Agaricales</taxon>
        <taxon>Tricholomatineae</taxon>
        <taxon>Lyophyllaceae</taxon>
        <taxon>Asterophora</taxon>
    </lineage>
</organism>
<feature type="region of interest" description="Disordered" evidence="1">
    <location>
        <begin position="151"/>
        <end position="173"/>
    </location>
</feature>
<evidence type="ECO:0000256" key="1">
    <source>
        <dbReference type="SAM" id="MobiDB-lite"/>
    </source>
</evidence>
<comment type="caution">
    <text evidence="2">The sequence shown here is derived from an EMBL/GenBank/DDBJ whole genome shotgun (WGS) entry which is preliminary data.</text>
</comment>
<evidence type="ECO:0000313" key="3">
    <source>
        <dbReference type="Proteomes" id="UP000775547"/>
    </source>
</evidence>
<evidence type="ECO:0000313" key="2">
    <source>
        <dbReference type="EMBL" id="KAG5644527.1"/>
    </source>
</evidence>